<dbReference type="InterPro" id="IPR037465">
    <property type="entry name" value="YlxR"/>
</dbReference>
<dbReference type="KEGG" id="slut:H9L13_10800"/>
<name>A0A7G9SGY1_9SPHN</name>
<dbReference type="AlphaFoldDB" id="A0A7G9SGY1"/>
<reference evidence="3 4" key="1">
    <citation type="submission" date="2020-08" db="EMBL/GenBank/DDBJ databases">
        <title>Genome sequence of Sphingomonas lutea KCTC 23642T.</title>
        <authorList>
            <person name="Hyun D.-W."/>
            <person name="Bae J.-W."/>
        </authorList>
    </citation>
    <scope>NUCLEOTIDE SEQUENCE [LARGE SCALE GENOMIC DNA]</scope>
    <source>
        <strain evidence="3 4">KCTC 23642</strain>
    </source>
</reference>
<evidence type="ECO:0000259" key="2">
    <source>
        <dbReference type="Pfam" id="PF04296"/>
    </source>
</evidence>
<dbReference type="PANTHER" id="PTHR34215:SF1">
    <property type="entry name" value="YLXR DOMAIN-CONTAINING PROTEIN"/>
    <property type="match status" value="1"/>
</dbReference>
<dbReference type="PANTHER" id="PTHR34215">
    <property type="entry name" value="BLL0784 PROTEIN"/>
    <property type="match status" value="1"/>
</dbReference>
<proteinExistence type="predicted"/>
<keyword evidence="4" id="KW-1185">Reference proteome</keyword>
<feature type="domain" description="YlxR" evidence="2">
    <location>
        <begin position="59"/>
        <end position="126"/>
    </location>
</feature>
<dbReference type="InterPro" id="IPR007393">
    <property type="entry name" value="YlxR_dom"/>
</dbReference>
<dbReference type="InterPro" id="IPR029064">
    <property type="entry name" value="Ribosomal_eL30-like_sf"/>
</dbReference>
<feature type="region of interest" description="Disordered" evidence="1">
    <location>
        <begin position="1"/>
        <end position="66"/>
    </location>
</feature>
<feature type="region of interest" description="Disordered" evidence="1">
    <location>
        <begin position="250"/>
        <end position="274"/>
    </location>
</feature>
<dbReference type="SUPFAM" id="SSF64376">
    <property type="entry name" value="YlxR-like"/>
    <property type="match status" value="1"/>
</dbReference>
<evidence type="ECO:0000256" key="1">
    <source>
        <dbReference type="SAM" id="MobiDB-lite"/>
    </source>
</evidence>
<protein>
    <submittedName>
        <fullName evidence="3">DUF448 domain-containing protein</fullName>
    </submittedName>
</protein>
<dbReference type="RefSeq" id="WP_187537698.1">
    <property type="nucleotide sequence ID" value="NZ_BAABJT010000001.1"/>
</dbReference>
<feature type="compositionally biased region" description="Polar residues" evidence="1">
    <location>
        <begin position="33"/>
        <end position="47"/>
    </location>
</feature>
<organism evidence="3 4">
    <name type="scientific">Sphingomonas lutea</name>
    <dbReference type="NCBI Taxonomy" id="1045317"/>
    <lineage>
        <taxon>Bacteria</taxon>
        <taxon>Pseudomonadati</taxon>
        <taxon>Pseudomonadota</taxon>
        <taxon>Alphaproteobacteria</taxon>
        <taxon>Sphingomonadales</taxon>
        <taxon>Sphingomonadaceae</taxon>
        <taxon>Sphingomonas</taxon>
    </lineage>
</organism>
<evidence type="ECO:0000313" key="3">
    <source>
        <dbReference type="EMBL" id="QNN67106.1"/>
    </source>
</evidence>
<dbReference type="Pfam" id="PF04296">
    <property type="entry name" value="YlxR"/>
    <property type="match status" value="1"/>
</dbReference>
<sequence>MRNPQNDRLGRKNSVSPERSAKPTAKPIRPEPSQGTQAGRVSTSLDTNGGAGKANSPERTCILSRRKGTRDDLIRLALGPDGSVAPDVRARAPGRGAWIGVTQAELDAANAKGKLKAALQRAFKTNEVTVPADLGARTAQALRQGALDRLGMEARASNLINGADRVEQAARGGKVHMLIHAADAGEDGRGKLDQAWRVGGGEERGVIFPEERTILSMALGRENVVHVALTDPAAASRVRHALGRWLAFTGPDRGLEGGEPASRTGSADDVLTKE</sequence>
<accession>A0A7G9SGY1</accession>
<dbReference type="InterPro" id="IPR035931">
    <property type="entry name" value="YlxR-like_sf"/>
</dbReference>
<evidence type="ECO:0000313" key="4">
    <source>
        <dbReference type="Proteomes" id="UP000515971"/>
    </source>
</evidence>
<dbReference type="SUPFAM" id="SSF55315">
    <property type="entry name" value="L30e-like"/>
    <property type="match status" value="1"/>
</dbReference>
<dbReference type="Gene3D" id="3.30.1330.30">
    <property type="match status" value="1"/>
</dbReference>
<gene>
    <name evidence="3" type="ORF">H9L13_10800</name>
</gene>
<dbReference type="EMBL" id="CP060718">
    <property type="protein sequence ID" value="QNN67106.1"/>
    <property type="molecule type" value="Genomic_DNA"/>
</dbReference>
<dbReference type="Gene3D" id="3.30.1230.10">
    <property type="entry name" value="YlxR-like"/>
    <property type="match status" value="1"/>
</dbReference>
<dbReference type="Proteomes" id="UP000515971">
    <property type="component" value="Chromosome"/>
</dbReference>